<feature type="repeat" description="LDL-receptor class B" evidence="16">
    <location>
        <begin position="2913"/>
        <end position="2956"/>
    </location>
</feature>
<dbReference type="FunFam" id="2.120.10.30:FF:000019">
    <property type="entry name" value="Low-density lipoprotein receptor-related protein 1"/>
    <property type="match status" value="1"/>
</dbReference>
<feature type="disulfide bond" evidence="15">
    <location>
        <begin position="3404"/>
        <end position="3422"/>
    </location>
</feature>
<dbReference type="FunFam" id="2.120.10.30:FF:000009">
    <property type="entry name" value="Putative low-density lipoprotein receptor-related protein 1B"/>
    <property type="match status" value="1"/>
</dbReference>
<feature type="disulfide bond" evidence="14">
    <location>
        <begin position="3906"/>
        <end position="3915"/>
    </location>
</feature>
<evidence type="ECO:0000256" key="15">
    <source>
        <dbReference type="PROSITE-ProRule" id="PRU00124"/>
    </source>
</evidence>
<dbReference type="FunFam" id="2.120.10.30:FF:000020">
    <property type="entry name" value="Prolow-density lipoprotein receptor-related protein 1"/>
    <property type="match status" value="1"/>
</dbReference>
<dbReference type="PANTHER" id="PTHR22722">
    <property type="entry name" value="LOW-DENSITY LIPOPROTEIN RECEPTOR-RELATED PROTEIN 2-RELATED"/>
    <property type="match status" value="1"/>
</dbReference>
<feature type="disulfide bond" evidence="15">
    <location>
        <begin position="2494"/>
        <end position="2512"/>
    </location>
</feature>
<dbReference type="PROSITE" id="PS01209">
    <property type="entry name" value="LDLRA_1"/>
    <property type="match status" value="9"/>
</dbReference>
<feature type="disulfide bond" evidence="15">
    <location>
        <begin position="2506"/>
        <end position="2521"/>
    </location>
</feature>
<evidence type="ECO:0000256" key="7">
    <source>
        <dbReference type="ARBA" id="ARBA00022737"/>
    </source>
</evidence>
<dbReference type="InterPro" id="IPR000033">
    <property type="entry name" value="LDLR_classB_rpt"/>
</dbReference>
<dbReference type="FunFam" id="4.10.400.10:FF:000061">
    <property type="entry name" value="Low-density lipoprotein receptor-related protein 1B"/>
    <property type="match status" value="1"/>
</dbReference>
<feature type="disulfide bond" evidence="15">
    <location>
        <begin position="3088"/>
        <end position="3100"/>
    </location>
</feature>
<dbReference type="InterPro" id="IPR036055">
    <property type="entry name" value="LDL_receptor-like_sf"/>
</dbReference>
<feature type="disulfide bond" evidence="15">
    <location>
        <begin position="2681"/>
        <end position="2696"/>
    </location>
</feature>
<comment type="similarity">
    <text evidence="2">Belongs to the LDLR family.</text>
</comment>
<dbReference type="SUPFAM" id="SSF101898">
    <property type="entry name" value="NHL repeat"/>
    <property type="match status" value="1"/>
</dbReference>
<feature type="disulfide bond" evidence="15">
    <location>
        <begin position="3208"/>
        <end position="3220"/>
    </location>
</feature>
<sequence>MGWGGWNGAAEEEQDVKESFQGQKKVSVRAGLIILSVNCTEILHCLVDPGPGQLGLATDLKELLPKCQQLNCQYKCAITRNGTRCYCGDGYETSSDGRSCTDVNECDTYGSCSQMCVNTDGSYTCSCVEGYVLQPDNKSCKAKNKPADRPPLLLVASSETIEVFHLNGSGMSARSPAKGSAVVSLDYSYREDSLCWIESRELSSQLRCSRISRAGTSPQEWTISIAQHLHNAQQIAMDWITGNFYFVDDVSDRIFVCSRNGSVCVTLIELDLNNPKAIAVDPTAGFSFEFILPLKSGGGTESPPRLLRHISLILPEPNEVILRFILNRVINCSMSMQGLGNESKYLLYLANEEFVVGRFLALSPAQRCAITEPGVDQQHPNQALQQKIFDQKLKLKLFFTDYGNAAKVERCDMDGMNRTWIVDSKIEQPTALALDLINKYVYWLDIYLESVEVVDYQGRRRQTITKGRQIRHLCGLAVFENYLYTINSDNFSILRINRYNGTDVQALARLDNAKEIRVYQKRTQAAGPKNELFLFYGKGRPGIIRGMDLNTKVSDEYMIPIENLVNPRALDFHAETNYIYFADTTSFLIGRQKIDGTERETILKDDLDNVEGIAVDWIGNNLYWTNDGHRKTIAVARLEKAAQSRKTLLEGDMSHPRGIVVDPVNGWMYWTDWEEDEIDASVGRIEKAWMDGYSRQVFVTSKMLWPNGLTLDYRANVLYWCDAYYDHIERIYLNGTDRKVVYNGKDLNHPFGLSHHGNYIYWTDYMNGSIFQLDLVTRNVTLLRSERPPLFGLQIYDPRKQQGDNACRVNNGGCSTLCLAIPGGRVCACADNQLLEENSTTCMIKEGEALPQLCKAEQFQCSNKRCIQERWRCDGDDDCLDGSDEHSDICFNHSCPDDQFKCQNNRCIPKRWLCDGANDCGNNEDESNKTCAARTCQVNQFSCGNGRCIPTSWLCDREDDCGDGTDEMTSCDDDCGDGSDELGCVHSCSADQFRCRNGRCIPGHWACDGDNDCGDFSDETKTNCSREEAPSPGRCSGREFQCSPDGNCVPELWRCDGEKDCEDGSDEKGCNGTLRVCDEKTKFSCKSTGRCISKAWLCDGDIDCEDQSDEDNCEGYLCGPPKYPCANDTSICLQPEKLCNGRRDCPDGSDEGDLCDECSLNNGGCSHQCSVVPGGRIVCSCPAGFNLTADNKTCEIMDYCTKHLKCSQVCEQHKNTVKCSCYEGWKLSKDGESCVSTDPFEAFIIFSIRHEIRKIDLHKRDYSLLVPGLRNTIALDFHFSQSLLYWTDVVEDKIYRGKLSDTGGVSAIEVVVQHGLATPEGLTVDWIAGNIYWIDSNLDQIEVAKLDGTLRTTLIAGAMEHPRAIALDPRYGILFWTDWDANFPRIESASMSGAERKIIYKDMDTGAWPNGLTVDHFEKRIVWTDARSDAIYSALYDGTSMIEIIRGHEYLSHPFAVSLYGSEVYWTDWRTNTLAKANKWTGQNVSVIQKTSAQPFDLQIYHPSRQPQERKKFLLYARRSEIRGVDIENPYFNFITAFTVPDIDDVTVIDFDAVEERLYWTDVKTQTIKRAFINGTGLETIISRDTQSIRGLAVDWISRNLYWISSEFDETQINVAHLDGSLKTSIIHGIDKPQCLAVHPVKGKLYWTDGNTINMANMDGSNSKILFQNQKDPVGLSIDYGENKLYWISSGNGTISRCNLDGGNLEIIESMKEDLTKATALTIMDKKLWWADQNLAQIGTCNKKDGRNPTVLRNKTAGVVHMKVYDKAAQQGIESFLMYSVHEGIRGIPLDPNDKMDALMPISGASFAVGIDFHAGNDTIYWTDMGFNKISRAKRDQTWKEDIVTNGLGRVEGIAVDWIAGNIYWTDHGFNLIEVARLNGSFRYVVISQGLDQPRSIAVHPEKGYLFWTEWGQTPCIGRAHLDGSEKVVLVSLGIAWPNGISIDYEENKLYWCDARTDKIERIDLESGGNREIVLSGSNVDMFSVAVFGAYIYWSDRAHANGSIRRGHKNEATDAVTMRTGLGINLKEVKVFNRAREKGTNVCAKNNGGCHQLCLYRGNARRACACAHGYLAEDGISCLRHEGYLLYSGRTILKSIHLSDETNLNSPVRPYENPEYFKNVIALAFDYSLKGRGTNRIFFSDAHYGNIQVIKDNWAGRKVLIENVGSVEGLAYHRAWDTLYWTSSTTSSITRHTVDQRRRGAFNREAVITMAEDDHPHVLALDECQNLMFWTNWNEQLPSIMRSTLSGKNAQVIISTDILTPNGLTIDHRAEKLYFSDGSLGKIERCEYDGSQRYVIVKSGPGTFLSLAVYDEYIFWSDGVRRAILRSSKYTGGDTKVLRSDIPHQPMGIIAVANDTNSCELSPCAQVNGGCHDLCLLTPDGRVNCSCRGDRVLIDDNRCVSKNSTCNIYSEFECGNGECIDYQLTCDGIVHCKDKSDEKLFYCENRGCRKGFRPCSNRRCVPSDKVCDGANDCGDNSDEFDCKDSACASTEFRCADGVCVGKSAQCNQIIDCADASDEKNCNNTNCAYFYKLGIKSSGFISCNSTSLCILPEWICDGSNDCGDYTDELKCPDSSCSWNQFACSANKCISKQWTCDGEDDCGDGLDESDAICGYRRCRPGEFTCADGRCLLNSQWQCDGDFDCPDHSDEAPINTKCKSSEQSCNSSFFMCKNGKCIPQSEVCDNKEDCSDGSDEKSCHINECLSKKVSGCSQDCQDLPVGYKCKCWPGFLLKDDGKTCVDIDECSSGFPCSQQCINTYGTYKCLCAEGYETQPDNPNGCKSLSDEEPFLILADHHEIRKISTDGSNYTLLKQGLNNVIAIDFDYREEFIYWIDSSRPNGSRINRMSLNGSDIKVIHNTAVPNALAVDWIGKNLYWSDTEKRIIEVSKLNGLYPTVLVSKRVKFPRDLSLDPQAGYLYWIDCCESPHIGRVGMDGSRQTVVIETQISRPMALTIDYVNHRLYWADENHIEFSDMDGSHRHKVPNQDIPGVIALTLFEDYIYWTDGKTKSLSRAHKTSGSGRLSLINSWHTITDIQVYHSYRQPDVSRHVCTLNNGGCSHLCLLAPGRLHSCACPTNFYLAADNRTCLSNCTASQFRCKTDKCIPFWWKCDTVDDCGDGSDEPAECHTHVCLSGQFKCTKNQKCIPINLRCNGQDDCGDEEDERDCPENSCSPDHFQCKTTKHCISKLWVCDEDPDCADGSDEANCDKKTCGPHEFQCKNNNCIPDHWRCDSQNDCGDNSDEENCKPQTCTLKDFFVQMETVFQRDSGVMEIMTVRMAQMRGIVKQAVLGISSSAPMASASRQNGNVMVTRTASLGMTRKIVNQLVSVFTQMDCVTECKEDQFRCKNKAYCIPVRWLCDGIHDCVDGSDEENCDQGKRHFSKKVFWAFYEHTHTARGNICRADEFLCNNSLCKLHFWVCDGEDDCGDNSDEVAEMCVKFPCPPTRPYRCRNNRVCLRPEQVCNEVDDCGDNSDEDHCDKITYKARPCKKDEFACNDKKCIPMELQCDWFDDCGDGSDEQDCKISSEDQVLYVANDTDILGFAYPFNYSDAHQQISHIEHNSRITGMDAYFQGDMIVWSTQFNPGGIFYRKLHDRERRQSNSGLICPEFKRPRGIAVDWVAGNVYWTDHSRMHWFSYYTTHWTSLRYSINVGQLKGPNCTRLLTSIAGEPYAIAVNPKKGMMYWTVIGDRSHIEESSMDGTLRRILVQKNLQRPTGLVVDPFSQRLFWADFELSVIGSVLFDGSDSVVSVSTKQGLLHPHRIDIFEDYIYGAGPKNGAFRVHKFGKSLVEYLSVDVDKAKSALIFHRYKQMDYDSCKLTCENGGKCIINEKGDPRCHCWPSYSGERCETNHCYNYCQNGGTCGASLLGRPTCICALGFTGPRCNQTVCERFCQNGGTCSVTAGNQPFCACLPEYTGDRCQYYVCHHYCVNSESCTISDDGSVECVCPVRFEGPKCEVDKCIRCHGGHCMINKDSSDVVCNCTNGKIASTCQLCDGYCYNGGTCQLDPETNIPVCLCSANWSGTQCERPAPKSSKSDNISTRSIAIIVPLVLLVTLITTLVIGLFLCKRKRRTKTIRRQPMINGGINVEIGNPSYNMYEVGHDHSEGGLLASDFTLNAEKPTNYANPVYAKLYVDGQNCRNSLGSVDERRELLPKKIDIGIRETVA</sequence>
<keyword evidence="13" id="KW-0325">Glycoprotein</keyword>
<dbReference type="SUPFAM" id="SSF57184">
    <property type="entry name" value="Growth factor receptor domain"/>
    <property type="match status" value="3"/>
</dbReference>
<feature type="repeat" description="LDL-receptor class B" evidence="16">
    <location>
        <begin position="3676"/>
        <end position="3719"/>
    </location>
</feature>
<feature type="disulfide bond" evidence="15">
    <location>
        <begin position="902"/>
        <end position="920"/>
    </location>
</feature>
<feature type="repeat" description="LDL-receptor class B" evidence="16">
    <location>
        <begin position="1556"/>
        <end position="1598"/>
    </location>
</feature>
<feature type="repeat" description="LDL-receptor class B" evidence="16">
    <location>
        <begin position="577"/>
        <end position="619"/>
    </location>
</feature>
<feature type="disulfide bond" evidence="15">
    <location>
        <begin position="2448"/>
        <end position="2460"/>
    </location>
</feature>
<dbReference type="FunFam" id="4.10.400.10:FF:000110">
    <property type="entry name" value="Low-density lipoprotein receptor-related protein 1B"/>
    <property type="match status" value="1"/>
</dbReference>
<feature type="disulfide bond" evidence="15">
    <location>
        <begin position="1055"/>
        <end position="1070"/>
    </location>
</feature>
<evidence type="ECO:0000256" key="8">
    <source>
        <dbReference type="ARBA" id="ARBA00022837"/>
    </source>
</evidence>
<dbReference type="FunFam" id="4.10.400.10:FF:000007">
    <property type="entry name" value="Low density lipoprotein receptor-related protein 1"/>
    <property type="match status" value="1"/>
</dbReference>
<feature type="repeat" description="LDL-receptor class B" evidence="16">
    <location>
        <begin position="716"/>
        <end position="759"/>
    </location>
</feature>
<feature type="disulfide bond" evidence="15">
    <location>
        <begin position="2662"/>
        <end position="2674"/>
    </location>
</feature>
<dbReference type="FunFam" id="4.10.400.10:FF:000004">
    <property type="entry name" value="Low-density lipoprotein receptor-related protein 1"/>
    <property type="match status" value="1"/>
</dbReference>
<evidence type="ECO:0000313" key="19">
    <source>
        <dbReference type="EMBL" id="RMC18831.1"/>
    </source>
</evidence>
<keyword evidence="11 14" id="KW-1015">Disulfide bond</keyword>
<dbReference type="PROSITE" id="PS51120">
    <property type="entry name" value="LDLRB"/>
    <property type="match status" value="19"/>
</dbReference>
<dbReference type="PANTHER" id="PTHR22722:SF5">
    <property type="entry name" value="LOW-DENSITY LIPOPROTEIN RECEPTOR-RELATED PROTEIN 1B"/>
    <property type="match status" value="1"/>
</dbReference>
<feature type="disulfide bond" evidence="15">
    <location>
        <begin position="3188"/>
        <end position="3203"/>
    </location>
</feature>
<dbReference type="PROSITE" id="PS50068">
    <property type="entry name" value="LDLRA_2"/>
    <property type="match status" value="22"/>
</dbReference>
<feature type="repeat" description="LDL-receptor class B" evidence="16">
    <location>
        <begin position="1372"/>
        <end position="1418"/>
    </location>
</feature>
<dbReference type="FunFam" id="2.120.10.30:FF:000014">
    <property type="entry name" value="Low-density lipoprotein receptor-related protein 1"/>
    <property type="match status" value="1"/>
</dbReference>
<evidence type="ECO:0000313" key="20">
    <source>
        <dbReference type="Proteomes" id="UP000269221"/>
    </source>
</evidence>
<feature type="domain" description="EGF-like" evidence="18">
    <location>
        <begin position="3808"/>
        <end position="3844"/>
    </location>
</feature>
<dbReference type="Pfam" id="PF12662">
    <property type="entry name" value="cEGF"/>
    <property type="match status" value="1"/>
</dbReference>
<keyword evidence="4" id="KW-0254">Endocytosis</keyword>
<dbReference type="FunFam" id="4.10.400.10:FF:000073">
    <property type="entry name" value="Low-density lipoprotein receptor-related protein 1B"/>
    <property type="match status" value="1"/>
</dbReference>
<feature type="disulfide bond" evidence="14">
    <location>
        <begin position="3812"/>
        <end position="3822"/>
    </location>
</feature>
<dbReference type="SUPFAM" id="SSF63825">
    <property type="entry name" value="YWTD domain"/>
    <property type="match status" value="7"/>
</dbReference>
<dbReference type="InterPro" id="IPR000742">
    <property type="entry name" value="EGF"/>
</dbReference>
<feature type="disulfide bond" evidence="15">
    <location>
        <begin position="895"/>
        <end position="907"/>
    </location>
</feature>
<dbReference type="FunFam" id="4.10.400.10:FF:000005">
    <property type="entry name" value="low-density lipoprotein receptor-related protein 1B"/>
    <property type="match status" value="1"/>
</dbReference>
<dbReference type="FunFam" id="2.120.10.30:FF:000012">
    <property type="entry name" value="Low density lipoprotein receptor-related protein 1"/>
    <property type="match status" value="1"/>
</dbReference>
<comment type="caution">
    <text evidence="19">The sequence shown here is derived from an EMBL/GenBank/DDBJ whole genome shotgun (WGS) entry which is preliminary data.</text>
</comment>
<dbReference type="PROSITE" id="PS00010">
    <property type="entry name" value="ASX_HYDROXYL"/>
    <property type="match status" value="2"/>
</dbReference>
<feature type="disulfide bond" evidence="15">
    <location>
        <begin position="2467"/>
        <end position="2482"/>
    </location>
</feature>
<feature type="disulfide bond" evidence="15">
    <location>
        <begin position="988"/>
        <end position="1000"/>
    </location>
</feature>
<feature type="disulfide bond" evidence="15">
    <location>
        <begin position="3148"/>
        <end position="3163"/>
    </location>
</feature>
<feature type="disulfide bond" evidence="15">
    <location>
        <begin position="3484"/>
        <end position="3496"/>
    </location>
</feature>
<feature type="repeat" description="LDL-receptor class B" evidence="16">
    <location>
        <begin position="620"/>
        <end position="665"/>
    </location>
</feature>
<feature type="disulfide bond" evidence="14">
    <location>
        <begin position="3848"/>
        <end position="3858"/>
    </location>
</feature>
<dbReference type="PROSITE" id="PS00022">
    <property type="entry name" value="EGF_1"/>
    <property type="match status" value="4"/>
</dbReference>
<dbReference type="FunFam" id="2.120.10.30:FF:000010">
    <property type="entry name" value="Low density lipoprotein receptor-related protein 1B"/>
    <property type="match status" value="1"/>
</dbReference>
<evidence type="ECO:0000256" key="16">
    <source>
        <dbReference type="PROSITE-ProRule" id="PRU00461"/>
    </source>
</evidence>
<dbReference type="Gene3D" id="2.10.25.10">
    <property type="entry name" value="Laminin"/>
    <property type="match status" value="10"/>
</dbReference>
<dbReference type="FunFam" id="4.10.400.10:FF:000018">
    <property type="entry name" value="Low-density lipoprotein receptor-related protein 1"/>
    <property type="match status" value="1"/>
</dbReference>
<feature type="disulfide bond" evidence="15">
    <location>
        <begin position="2575"/>
        <end position="2587"/>
    </location>
</feature>
<keyword evidence="5 17" id="KW-0812">Transmembrane</keyword>
<keyword evidence="20" id="KW-1185">Reference proteome</keyword>
<feature type="repeat" description="LDL-receptor class B" evidence="16">
    <location>
        <begin position="666"/>
        <end position="715"/>
    </location>
</feature>
<feature type="disulfide bond" evidence="15">
    <location>
        <begin position="2582"/>
        <end position="2600"/>
    </location>
</feature>
<dbReference type="Gene3D" id="4.10.400.10">
    <property type="entry name" value="Low-density Lipoprotein Receptor"/>
    <property type="match status" value="22"/>
</dbReference>
<feature type="disulfide bond" evidence="15">
    <location>
        <begin position="861"/>
        <end position="879"/>
    </location>
</feature>
<evidence type="ECO:0000256" key="1">
    <source>
        <dbReference type="ARBA" id="ARBA00004479"/>
    </source>
</evidence>
<dbReference type="InterPro" id="IPR051221">
    <property type="entry name" value="LDLR-related"/>
</dbReference>
<name>A0A3M0L1E8_HIRRU</name>
<feature type="disulfide bond" evidence="15">
    <location>
        <begin position="3355"/>
        <end position="3370"/>
    </location>
</feature>
<dbReference type="FunFam" id="2.10.25.10:FF:000009">
    <property type="entry name" value="Low-density lipoprotein receptor isoform 1"/>
    <property type="match status" value="1"/>
</dbReference>
<dbReference type="FunFam" id="2.10.25.10:FF:000498">
    <property type="entry name" value="Low-density lipoprotein receptor-related protein 1B"/>
    <property type="match status" value="1"/>
</dbReference>
<dbReference type="Pfam" id="PF00058">
    <property type="entry name" value="Ldl_recept_b"/>
    <property type="match status" value="11"/>
</dbReference>
<feature type="disulfide bond" evidence="15">
    <location>
        <begin position="2555"/>
        <end position="2570"/>
    </location>
</feature>
<evidence type="ECO:0000256" key="14">
    <source>
        <dbReference type="PROSITE-ProRule" id="PRU00076"/>
    </source>
</evidence>
<feature type="disulfide bond" evidence="14">
    <location>
        <begin position="3993"/>
        <end position="4010"/>
    </location>
</feature>
<dbReference type="Pfam" id="PF00008">
    <property type="entry name" value="EGF"/>
    <property type="match status" value="1"/>
</dbReference>
<dbReference type="Pfam" id="PF16472">
    <property type="entry name" value="DUF5050"/>
    <property type="match status" value="1"/>
</dbReference>
<dbReference type="Proteomes" id="UP000269221">
    <property type="component" value="Unassembled WGS sequence"/>
</dbReference>
<feature type="disulfide bond" evidence="15">
    <location>
        <begin position="2616"/>
        <end position="2628"/>
    </location>
</feature>
<dbReference type="InterPro" id="IPR009030">
    <property type="entry name" value="Growth_fac_rcpt_cys_sf"/>
</dbReference>
<evidence type="ECO:0000256" key="2">
    <source>
        <dbReference type="ARBA" id="ARBA00009939"/>
    </source>
</evidence>
<dbReference type="FunFam" id="4.10.400.10:FF:000001">
    <property type="entry name" value="Low-density lipoprotein receptor-related protein 1"/>
    <property type="match status" value="1"/>
</dbReference>
<feature type="repeat" description="LDL-receptor class B" evidence="16">
    <location>
        <begin position="395"/>
        <end position="438"/>
    </location>
</feature>
<dbReference type="FunFam" id="2.10.25.10:FF:000072">
    <property type="entry name" value="Low-density lipoprotein receptor-related protein 1B"/>
    <property type="match status" value="1"/>
</dbReference>
<dbReference type="GO" id="GO:0006898">
    <property type="term" value="P:receptor-mediated endocytosis"/>
    <property type="evidence" value="ECO:0007669"/>
    <property type="project" value="UniProtKB-ARBA"/>
</dbReference>
<evidence type="ECO:0000256" key="17">
    <source>
        <dbReference type="SAM" id="Phobius"/>
    </source>
</evidence>
<feature type="disulfide bond" evidence="15">
    <location>
        <begin position="3503"/>
        <end position="3518"/>
    </location>
</feature>
<dbReference type="PROSITE" id="PS01187">
    <property type="entry name" value="EGF_CA"/>
    <property type="match status" value="2"/>
</dbReference>
<dbReference type="InterPro" id="IPR023415">
    <property type="entry name" value="LDLR_class-A_CS"/>
</dbReference>
<feature type="disulfide bond" evidence="15">
    <location>
        <begin position="3227"/>
        <end position="3242"/>
    </location>
</feature>
<feature type="disulfide bond" evidence="15">
    <location>
        <begin position="943"/>
        <end position="961"/>
    </location>
</feature>
<feature type="repeat" description="LDL-receptor class B" evidence="16">
    <location>
        <begin position="1818"/>
        <end position="1860"/>
    </location>
</feature>
<keyword evidence="8" id="KW-0106">Calcium</keyword>
<evidence type="ECO:0000256" key="6">
    <source>
        <dbReference type="ARBA" id="ARBA00022729"/>
    </source>
</evidence>
<dbReference type="SMART" id="SM00181">
    <property type="entry name" value="EGF"/>
    <property type="match status" value="18"/>
</dbReference>
<feature type="domain" description="EGF-like" evidence="18">
    <location>
        <begin position="3845"/>
        <end position="3877"/>
    </location>
</feature>
<feature type="repeat" description="LDL-receptor class B" evidence="16">
    <location>
        <begin position="1643"/>
        <end position="1682"/>
    </location>
</feature>
<dbReference type="Pfam" id="PF00057">
    <property type="entry name" value="Ldl_recept_a"/>
    <property type="match status" value="20"/>
</dbReference>
<dbReference type="InterPro" id="IPR000152">
    <property type="entry name" value="EGF-type_Asp/Asn_hydroxyl_site"/>
</dbReference>
<feature type="disulfide bond" evidence="15">
    <location>
        <begin position="3459"/>
        <end position="3474"/>
    </location>
</feature>
<feature type="disulfide bond" evidence="15">
    <location>
        <begin position="3397"/>
        <end position="3409"/>
    </location>
</feature>
<dbReference type="FunFam" id="4.10.400.10:FF:000008">
    <property type="entry name" value="Low density lipoprotein receptor-related protein 1"/>
    <property type="match status" value="1"/>
</dbReference>
<dbReference type="SUPFAM" id="SSF57424">
    <property type="entry name" value="LDL receptor-like module"/>
    <property type="match status" value="22"/>
</dbReference>
<dbReference type="FunFam" id="4.10.400.10:FF:000102">
    <property type="entry name" value="Low-density lipoprotein receptor-related protein 1B"/>
    <property type="match status" value="1"/>
</dbReference>
<feature type="disulfide bond" evidence="15">
    <location>
        <begin position="2487"/>
        <end position="2499"/>
    </location>
</feature>
<dbReference type="GO" id="GO:0005509">
    <property type="term" value="F:calcium ion binding"/>
    <property type="evidence" value="ECO:0007669"/>
    <property type="project" value="InterPro"/>
</dbReference>
<feature type="domain" description="EGF-like" evidence="18">
    <location>
        <begin position="3880"/>
        <end position="3916"/>
    </location>
</feature>
<dbReference type="EMBL" id="QRBI01000096">
    <property type="protein sequence ID" value="RMC18831.1"/>
    <property type="molecule type" value="Genomic_DNA"/>
</dbReference>
<feature type="repeat" description="LDL-receptor class B" evidence="16">
    <location>
        <begin position="2226"/>
        <end position="2270"/>
    </location>
</feature>
<dbReference type="CDD" id="cd00112">
    <property type="entry name" value="LDLa"/>
    <property type="match status" value="21"/>
</dbReference>
<dbReference type="FunFam" id="4.10.400.10:FF:000022">
    <property type="entry name" value="LDL receptor related protein 1"/>
    <property type="match status" value="1"/>
</dbReference>
<dbReference type="InterPro" id="IPR011042">
    <property type="entry name" value="6-blade_b-propeller_TolB-like"/>
</dbReference>
<evidence type="ECO:0000256" key="12">
    <source>
        <dbReference type="ARBA" id="ARBA00023170"/>
    </source>
</evidence>
<comment type="subcellular location">
    <subcellularLocation>
        <location evidence="1">Membrane</location>
        <topology evidence="1">Single-pass type I membrane protein</topology>
    </subcellularLocation>
</comment>
<evidence type="ECO:0000256" key="4">
    <source>
        <dbReference type="ARBA" id="ARBA00022583"/>
    </source>
</evidence>
<dbReference type="InterPro" id="IPR001881">
    <property type="entry name" value="EGF-like_Ca-bd_dom"/>
</dbReference>
<dbReference type="FunFam" id="4.10.400.10:FF:000101">
    <property type="entry name" value="Low-density lipoprotein receptor-related protein 1B"/>
    <property type="match status" value="1"/>
</dbReference>
<feature type="disulfide bond" evidence="15">
    <location>
        <begin position="3095"/>
        <end position="3113"/>
    </location>
</feature>
<dbReference type="GO" id="GO:0043235">
    <property type="term" value="C:receptor complex"/>
    <property type="evidence" value="ECO:0007669"/>
    <property type="project" value="TreeGrafter"/>
</dbReference>
<feature type="repeat" description="LDL-receptor class B" evidence="16">
    <location>
        <begin position="1861"/>
        <end position="1903"/>
    </location>
</feature>
<feature type="disulfide bond" evidence="14">
    <location>
        <begin position="3920"/>
        <end position="3930"/>
    </location>
</feature>
<evidence type="ECO:0000256" key="5">
    <source>
        <dbReference type="ARBA" id="ARBA00022692"/>
    </source>
</evidence>
<dbReference type="SUPFAM" id="SSF57196">
    <property type="entry name" value="EGF/Laminin"/>
    <property type="match status" value="3"/>
</dbReference>
<feature type="disulfide bond" evidence="15">
    <location>
        <begin position="3215"/>
        <end position="3233"/>
    </location>
</feature>
<dbReference type="FunFam" id="2.10.25.10:FF:000088">
    <property type="entry name" value="Prolow-density lipoprotein receptor-related protein 1"/>
    <property type="match status" value="1"/>
</dbReference>
<organism evidence="19 20">
    <name type="scientific">Hirundo rustica rustica</name>
    <dbReference type="NCBI Taxonomy" id="333673"/>
    <lineage>
        <taxon>Eukaryota</taxon>
        <taxon>Metazoa</taxon>
        <taxon>Chordata</taxon>
        <taxon>Craniata</taxon>
        <taxon>Vertebrata</taxon>
        <taxon>Euteleostomi</taxon>
        <taxon>Archelosauria</taxon>
        <taxon>Archosauria</taxon>
        <taxon>Dinosauria</taxon>
        <taxon>Saurischia</taxon>
        <taxon>Theropoda</taxon>
        <taxon>Coelurosauria</taxon>
        <taxon>Aves</taxon>
        <taxon>Neognathae</taxon>
        <taxon>Neoaves</taxon>
        <taxon>Telluraves</taxon>
        <taxon>Australaves</taxon>
        <taxon>Passeriformes</taxon>
        <taxon>Sylvioidea</taxon>
        <taxon>Hirundinidae</taxon>
        <taxon>Hirundo</taxon>
    </lineage>
</organism>
<gene>
    <name evidence="19" type="ORF">DUI87_04727</name>
</gene>
<feature type="repeat" description="LDL-receptor class B" evidence="16">
    <location>
        <begin position="1282"/>
        <end position="1328"/>
    </location>
</feature>
<feature type="disulfide bond" evidence="15">
    <location>
        <begin position="2414"/>
        <end position="2432"/>
    </location>
</feature>
<feature type="disulfide bond" evidence="15">
    <location>
        <begin position="936"/>
        <end position="948"/>
    </location>
</feature>
<feature type="repeat" description="LDL-receptor class B" evidence="16">
    <location>
        <begin position="1948"/>
        <end position="1991"/>
    </location>
</feature>
<dbReference type="GO" id="GO:0005886">
    <property type="term" value="C:plasma membrane"/>
    <property type="evidence" value="ECO:0007669"/>
    <property type="project" value="TreeGrafter"/>
</dbReference>
<keyword evidence="12" id="KW-0675">Receptor</keyword>
<dbReference type="SMART" id="SM00135">
    <property type="entry name" value="LY"/>
    <property type="match status" value="36"/>
</dbReference>
<keyword evidence="6" id="KW-0732">Signal</keyword>
<dbReference type="InterPro" id="IPR032485">
    <property type="entry name" value="LRP1-like_beta_prop"/>
</dbReference>
<dbReference type="STRING" id="333673.A0A3M0L1E8"/>
<feature type="transmembrane region" description="Helical" evidence="17">
    <location>
        <begin position="4039"/>
        <end position="4062"/>
    </location>
</feature>
<dbReference type="InterPro" id="IPR026823">
    <property type="entry name" value="cEGF"/>
</dbReference>
<evidence type="ECO:0000256" key="9">
    <source>
        <dbReference type="ARBA" id="ARBA00022989"/>
    </source>
</evidence>
<dbReference type="PROSITE" id="PS50026">
    <property type="entry name" value="EGF_3"/>
    <property type="match status" value="5"/>
</dbReference>
<dbReference type="SMART" id="SM00192">
    <property type="entry name" value="LDLa"/>
    <property type="match status" value="22"/>
</dbReference>
<reference evidence="19 20" key="1">
    <citation type="submission" date="2018-07" db="EMBL/GenBank/DDBJ databases">
        <title>A high quality draft genome assembly of the barn swallow (H. rustica rustica).</title>
        <authorList>
            <person name="Formenti G."/>
            <person name="Chiara M."/>
            <person name="Poveda L."/>
            <person name="Francoijs K.-J."/>
            <person name="Bonisoli-Alquati A."/>
            <person name="Canova L."/>
            <person name="Gianfranceschi L."/>
            <person name="Horner D.S."/>
            <person name="Saino N."/>
        </authorList>
    </citation>
    <scope>NUCLEOTIDE SEQUENCE [LARGE SCALE GENOMIC DNA]</scope>
    <source>
        <strain evidence="19">Chelidonia</strain>
        <tissue evidence="19">Blood</tissue>
    </source>
</reference>
<accession>A0A3M0L1E8</accession>
<dbReference type="SMART" id="SM00179">
    <property type="entry name" value="EGF_CA"/>
    <property type="match status" value="6"/>
</dbReference>
<dbReference type="FunFam" id="4.10.400.10:FF:000081">
    <property type="entry name" value="Low-density lipoprotein receptor-related protein 1B"/>
    <property type="match status" value="1"/>
</dbReference>
<evidence type="ECO:0000259" key="18">
    <source>
        <dbReference type="PROSITE" id="PS50026"/>
    </source>
</evidence>
<keyword evidence="3 14" id="KW-0245">EGF-like domain</keyword>
<feature type="repeat" description="LDL-receptor class B" evidence="16">
    <location>
        <begin position="2870"/>
        <end position="2912"/>
    </location>
</feature>
<feature type="disulfide bond" evidence="15">
    <location>
        <begin position="1098"/>
        <end position="1113"/>
    </location>
</feature>
<keyword evidence="10 17" id="KW-0472">Membrane</keyword>
<proteinExistence type="inferred from homology"/>
<protein>
    <recommendedName>
        <fullName evidence="18">EGF-like domain-containing protein</fullName>
    </recommendedName>
</protein>
<evidence type="ECO:0000256" key="13">
    <source>
        <dbReference type="ARBA" id="ARBA00023180"/>
    </source>
</evidence>
<evidence type="ECO:0000256" key="10">
    <source>
        <dbReference type="ARBA" id="ARBA00023136"/>
    </source>
</evidence>
<comment type="caution">
    <text evidence="14">Lacks conserved residue(s) required for the propagation of feature annotation.</text>
</comment>
<feature type="disulfide bond" evidence="14">
    <location>
        <begin position="3834"/>
        <end position="3843"/>
    </location>
</feature>
<dbReference type="GO" id="GO:0005041">
    <property type="term" value="F:low-density lipoprotein particle receptor activity"/>
    <property type="evidence" value="ECO:0007669"/>
    <property type="project" value="TreeGrafter"/>
</dbReference>
<feature type="disulfide bond" evidence="14">
    <location>
        <begin position="3989"/>
        <end position="3999"/>
    </location>
</feature>
<feature type="disulfide bond" evidence="15">
    <location>
        <begin position="2669"/>
        <end position="2687"/>
    </location>
</feature>
<evidence type="ECO:0000256" key="3">
    <source>
        <dbReference type="ARBA" id="ARBA00022536"/>
    </source>
</evidence>
<keyword evidence="9 17" id="KW-1133">Transmembrane helix</keyword>
<feature type="repeat" description="LDL-receptor class B" evidence="16">
    <location>
        <begin position="1329"/>
        <end position="1371"/>
    </location>
</feature>
<feature type="repeat" description="LDL-receptor class B" evidence="16">
    <location>
        <begin position="1904"/>
        <end position="1947"/>
    </location>
</feature>
<feature type="domain" description="EGF-like" evidence="18">
    <location>
        <begin position="3917"/>
        <end position="3952"/>
    </location>
</feature>
<feature type="disulfide bond" evidence="15">
    <location>
        <begin position="995"/>
        <end position="1013"/>
    </location>
</feature>
<dbReference type="FunFam" id="4.10.400.10:FF:000012">
    <property type="entry name" value="Low-density lipoprotein receptor-related protein 1"/>
    <property type="match status" value="1"/>
</dbReference>
<dbReference type="OrthoDB" id="10066840at2759"/>
<dbReference type="PRINTS" id="PR00261">
    <property type="entry name" value="LDLRECEPTOR"/>
</dbReference>
<dbReference type="PROSITE" id="PS01186">
    <property type="entry name" value="EGF_2"/>
    <property type="match status" value="1"/>
</dbReference>
<feature type="disulfide bond" evidence="14">
    <location>
        <begin position="3942"/>
        <end position="3951"/>
    </location>
</feature>
<dbReference type="InterPro" id="IPR002172">
    <property type="entry name" value="LDrepeatLR_classA_rpt"/>
</dbReference>
<feature type="disulfide bond" evidence="15">
    <location>
        <begin position="3491"/>
        <end position="3509"/>
    </location>
</feature>
<evidence type="ECO:0000256" key="11">
    <source>
        <dbReference type="ARBA" id="ARBA00023157"/>
    </source>
</evidence>
<feature type="domain" description="EGF-like" evidence="18">
    <location>
        <begin position="3987"/>
        <end position="4022"/>
    </location>
</feature>
<dbReference type="Pfam" id="PF14670">
    <property type="entry name" value="FXa_inhibition"/>
    <property type="match status" value="4"/>
</dbReference>
<dbReference type="FunFam" id="4.10.400.10:FF:000029">
    <property type="entry name" value="prolow-density lipoprotein receptor-related protein 1"/>
    <property type="match status" value="1"/>
</dbReference>
<dbReference type="Gene3D" id="2.120.10.30">
    <property type="entry name" value="TolB, C-terminal domain"/>
    <property type="match status" value="9"/>
</dbReference>
<dbReference type="FunFam" id="4.10.400.10:FF:000009">
    <property type="entry name" value="Low-density lipoprotein receptor-related protein 1"/>
    <property type="match status" value="1"/>
</dbReference>
<feature type="repeat" description="LDL-receptor class B" evidence="16">
    <location>
        <begin position="1419"/>
        <end position="1463"/>
    </location>
</feature>
<dbReference type="FunFam" id="4.10.400.10:FF:000080">
    <property type="entry name" value="Low-density lipoprotein receptor-related protein 1B"/>
    <property type="match status" value="1"/>
</dbReference>
<feature type="disulfide bond" evidence="14">
    <location>
        <begin position="3884"/>
        <end position="3894"/>
    </location>
</feature>
<keyword evidence="7" id="KW-0677">Repeat</keyword>
<feature type="disulfide bond" evidence="15">
    <location>
        <begin position="2455"/>
        <end position="2473"/>
    </location>
</feature>
<dbReference type="CDD" id="cd00054">
    <property type="entry name" value="EGF_CA"/>
    <property type="match status" value="2"/>
</dbReference>
<dbReference type="FunFam" id="4.10.400.10:FF:000010">
    <property type="entry name" value="Low-density lipoprotein receptor-related protein 1"/>
    <property type="match status" value="1"/>
</dbReference>
<feature type="disulfide bond" evidence="14">
    <location>
        <begin position="4012"/>
        <end position="4021"/>
    </location>
</feature>
<dbReference type="InterPro" id="IPR018097">
    <property type="entry name" value="EGF_Ca-bd_CS"/>
</dbReference>
<dbReference type="FunFam" id="2.10.25.10:FF:000129">
    <property type="entry name" value="Low-density lipoprotein receptor-related protein 1"/>
    <property type="match status" value="1"/>
</dbReference>
<feature type="disulfide bond" evidence="15">
    <location>
        <begin position="854"/>
        <end position="866"/>
    </location>
</feature>
<dbReference type="FunFam" id="2.120.10.30:FF:000018">
    <property type="entry name" value="Low-density lipoprotein receptor-related protein 1"/>
    <property type="match status" value="1"/>
</dbReference>